<keyword evidence="6 15" id="KW-0812">Transmembrane</keyword>
<keyword evidence="5" id="KW-0597">Phosphoprotein</keyword>
<dbReference type="NCBIfam" id="TIGR01512">
    <property type="entry name" value="ATPase-IB2_Cd"/>
    <property type="match status" value="1"/>
</dbReference>
<dbReference type="OrthoDB" id="9760802at2"/>
<dbReference type="InterPro" id="IPR023299">
    <property type="entry name" value="ATPase_P-typ_cyto_dom_N"/>
</dbReference>
<evidence type="ECO:0000256" key="9">
    <source>
        <dbReference type="ARBA" id="ARBA00022840"/>
    </source>
</evidence>
<gene>
    <name evidence="17" type="ORF">SAMN05660686_02869</name>
</gene>
<dbReference type="InterPro" id="IPR018303">
    <property type="entry name" value="ATPase_P-typ_P_site"/>
</dbReference>
<evidence type="ECO:0000256" key="11">
    <source>
        <dbReference type="ARBA" id="ARBA00022967"/>
    </source>
</evidence>
<dbReference type="Gene3D" id="3.30.70.100">
    <property type="match status" value="1"/>
</dbReference>
<dbReference type="PRINTS" id="PR00943">
    <property type="entry name" value="CUATPASE"/>
</dbReference>
<feature type="transmembrane region" description="Helical" evidence="15">
    <location>
        <begin position="691"/>
        <end position="710"/>
    </location>
</feature>
<evidence type="ECO:0000259" key="16">
    <source>
        <dbReference type="PROSITE" id="PS50846"/>
    </source>
</evidence>
<evidence type="ECO:0000313" key="18">
    <source>
        <dbReference type="Proteomes" id="UP000198615"/>
    </source>
</evidence>
<dbReference type="GO" id="GO:0005524">
    <property type="term" value="F:ATP binding"/>
    <property type="evidence" value="ECO:0007669"/>
    <property type="project" value="UniProtKB-UniRule"/>
</dbReference>
<comment type="similarity">
    <text evidence="2 15">Belongs to the cation transport ATPase (P-type) (TC 3.A.3) family. Type IB subfamily.</text>
</comment>
<feature type="transmembrane region" description="Helical" evidence="15">
    <location>
        <begin position="151"/>
        <end position="171"/>
    </location>
</feature>
<dbReference type="GO" id="GO:0005886">
    <property type="term" value="C:plasma membrane"/>
    <property type="evidence" value="ECO:0007669"/>
    <property type="project" value="UniProtKB-SubCell"/>
</dbReference>
<dbReference type="PROSITE" id="PS50846">
    <property type="entry name" value="HMA_2"/>
    <property type="match status" value="1"/>
</dbReference>
<feature type="transmembrane region" description="Helical" evidence="15">
    <location>
        <begin position="716"/>
        <end position="735"/>
    </location>
</feature>
<evidence type="ECO:0000256" key="5">
    <source>
        <dbReference type="ARBA" id="ARBA00022553"/>
    </source>
</evidence>
<dbReference type="SUPFAM" id="SSF81653">
    <property type="entry name" value="Calcium ATPase, transduction domain A"/>
    <property type="match status" value="1"/>
</dbReference>
<evidence type="ECO:0000256" key="10">
    <source>
        <dbReference type="ARBA" id="ARBA00022842"/>
    </source>
</evidence>
<dbReference type="Gene3D" id="3.40.1110.10">
    <property type="entry name" value="Calcium-transporting ATPase, cytoplasmic domain N"/>
    <property type="match status" value="1"/>
</dbReference>
<dbReference type="PRINTS" id="PR00119">
    <property type="entry name" value="CATATPASE"/>
</dbReference>
<dbReference type="GO" id="GO:0005507">
    <property type="term" value="F:copper ion binding"/>
    <property type="evidence" value="ECO:0007669"/>
    <property type="project" value="TreeGrafter"/>
</dbReference>
<keyword evidence="18" id="KW-1185">Reference proteome</keyword>
<keyword evidence="9 15" id="KW-0067">ATP-binding</keyword>
<evidence type="ECO:0000256" key="6">
    <source>
        <dbReference type="ARBA" id="ARBA00022692"/>
    </source>
</evidence>
<organism evidence="17 18">
    <name type="scientific">Thalassobaculum litoreum DSM 18839</name>
    <dbReference type="NCBI Taxonomy" id="1123362"/>
    <lineage>
        <taxon>Bacteria</taxon>
        <taxon>Pseudomonadati</taxon>
        <taxon>Pseudomonadota</taxon>
        <taxon>Alphaproteobacteria</taxon>
        <taxon>Rhodospirillales</taxon>
        <taxon>Thalassobaculaceae</taxon>
        <taxon>Thalassobaculum</taxon>
    </lineage>
</organism>
<evidence type="ECO:0000256" key="3">
    <source>
        <dbReference type="ARBA" id="ARBA00022448"/>
    </source>
</evidence>
<feature type="transmembrane region" description="Helical" evidence="15">
    <location>
        <begin position="207"/>
        <end position="226"/>
    </location>
</feature>
<dbReference type="InterPro" id="IPR059000">
    <property type="entry name" value="ATPase_P-type_domA"/>
</dbReference>
<dbReference type="SUPFAM" id="SSF56784">
    <property type="entry name" value="HAD-like"/>
    <property type="match status" value="1"/>
</dbReference>
<dbReference type="PANTHER" id="PTHR43520">
    <property type="entry name" value="ATP7, ISOFORM B"/>
    <property type="match status" value="1"/>
</dbReference>
<evidence type="ECO:0000256" key="2">
    <source>
        <dbReference type="ARBA" id="ARBA00006024"/>
    </source>
</evidence>
<dbReference type="RefSeq" id="WP_093151241.1">
    <property type="nucleotide sequence ID" value="NZ_FNBW01000008.1"/>
</dbReference>
<proteinExistence type="inferred from homology"/>
<keyword evidence="7 15" id="KW-0479">Metal-binding</keyword>
<dbReference type="InterPro" id="IPR017969">
    <property type="entry name" value="Heavy-metal-associated_CS"/>
</dbReference>
<dbReference type="Pfam" id="PF00702">
    <property type="entry name" value="Hydrolase"/>
    <property type="match status" value="1"/>
</dbReference>
<evidence type="ECO:0000256" key="14">
    <source>
        <dbReference type="ARBA" id="ARBA00023136"/>
    </source>
</evidence>
<dbReference type="InterPro" id="IPR006121">
    <property type="entry name" value="HMA_dom"/>
</dbReference>
<keyword evidence="14 15" id="KW-0472">Membrane</keyword>
<dbReference type="Gene3D" id="3.40.50.1000">
    <property type="entry name" value="HAD superfamily/HAD-like"/>
    <property type="match status" value="1"/>
</dbReference>
<dbReference type="PROSITE" id="PS00154">
    <property type="entry name" value="ATPASE_E1_E2"/>
    <property type="match status" value="1"/>
</dbReference>
<keyword evidence="3" id="KW-0813">Transport</keyword>
<dbReference type="InterPro" id="IPR023214">
    <property type="entry name" value="HAD_sf"/>
</dbReference>
<dbReference type="NCBIfam" id="TIGR01511">
    <property type="entry name" value="ATPase-IB1_Cu"/>
    <property type="match status" value="1"/>
</dbReference>
<dbReference type="InterPro" id="IPR023298">
    <property type="entry name" value="ATPase_P-typ_TM_dom_sf"/>
</dbReference>
<dbReference type="GO" id="GO:0055070">
    <property type="term" value="P:copper ion homeostasis"/>
    <property type="evidence" value="ECO:0007669"/>
    <property type="project" value="TreeGrafter"/>
</dbReference>
<accession>A0A8G2BK82</accession>
<keyword evidence="11" id="KW-1278">Translocase</keyword>
<evidence type="ECO:0000256" key="15">
    <source>
        <dbReference type="RuleBase" id="RU362081"/>
    </source>
</evidence>
<dbReference type="Proteomes" id="UP000198615">
    <property type="component" value="Unassembled WGS sequence"/>
</dbReference>
<dbReference type="SUPFAM" id="SSF55008">
    <property type="entry name" value="HMA, heavy metal-associated domain"/>
    <property type="match status" value="1"/>
</dbReference>
<feature type="transmembrane region" description="Helical" evidence="15">
    <location>
        <begin position="398"/>
        <end position="422"/>
    </location>
</feature>
<name>A0A8G2BK82_9PROT</name>
<evidence type="ECO:0000256" key="7">
    <source>
        <dbReference type="ARBA" id="ARBA00022723"/>
    </source>
</evidence>
<feature type="domain" description="HMA" evidence="16">
    <location>
        <begin position="36"/>
        <end position="102"/>
    </location>
</feature>
<keyword evidence="10" id="KW-0460">Magnesium</keyword>
<evidence type="ECO:0000256" key="8">
    <source>
        <dbReference type="ARBA" id="ARBA00022741"/>
    </source>
</evidence>
<comment type="caution">
    <text evidence="17">The sequence shown here is derived from an EMBL/GenBank/DDBJ whole genome shotgun (WGS) entry which is preliminary data.</text>
</comment>
<keyword evidence="12 15" id="KW-1133">Transmembrane helix</keyword>
<dbReference type="InterPro" id="IPR001757">
    <property type="entry name" value="P_typ_ATPase"/>
</dbReference>
<feature type="transmembrane region" description="Helical" evidence="15">
    <location>
        <begin position="118"/>
        <end position="139"/>
    </location>
</feature>
<dbReference type="PROSITE" id="PS01047">
    <property type="entry name" value="HMA_1"/>
    <property type="match status" value="1"/>
</dbReference>
<dbReference type="NCBIfam" id="TIGR01494">
    <property type="entry name" value="ATPase_P-type"/>
    <property type="match status" value="1"/>
</dbReference>
<protein>
    <submittedName>
        <fullName evidence="17">Cu2+-exporting ATPase</fullName>
    </submittedName>
</protein>
<dbReference type="InterPro" id="IPR036412">
    <property type="entry name" value="HAD-like_sf"/>
</dbReference>
<evidence type="ECO:0000256" key="4">
    <source>
        <dbReference type="ARBA" id="ARBA00022475"/>
    </source>
</evidence>
<dbReference type="Pfam" id="PF00403">
    <property type="entry name" value="HMA"/>
    <property type="match status" value="1"/>
</dbReference>
<keyword evidence="8 15" id="KW-0547">Nucleotide-binding</keyword>
<dbReference type="CDD" id="cd00371">
    <property type="entry name" value="HMA"/>
    <property type="match status" value="1"/>
</dbReference>
<feature type="transmembrane region" description="Helical" evidence="15">
    <location>
        <begin position="183"/>
        <end position="201"/>
    </location>
</feature>
<dbReference type="Gene3D" id="2.70.150.10">
    <property type="entry name" value="Calcium-transporting ATPase, cytoplasmic transduction domain A"/>
    <property type="match status" value="1"/>
</dbReference>
<sequence>MSCCAASASLSVPGQAQRPDRRELLDASHDLGDGLVATRLAVPDAHCAACISAIEKAVGAVDGVTDARVNLAGRFVTVKWPRDAVDADAVFTALDHAGYRAGLLDEAESGPDPVLRRLFIALAVAGFAAGNVMLLSVSIWSGADDATRDLFHWISAAIAIPAVAVAGRPFFAPALHALKAGRLNMDVPISLAVILAVGLSLHETLTGGAHAYFDASVTLLFFLLIGRTLDYVMRSRAGAALKTLDRTTPRGAVVVAADGTTAWTPVSEVAADMTVLVASGDRVPVDGTVVSRGVRVDLSVVTGESDAVELAPGETVVAGAMVVDGPLKLTATRAGHASFLGEMRSMLEAAETARPALSRLADRMAAVYAPAVHLIAAATFLGWWAAGGGLHHALTTAIAVLIITCPCALGLAAPIVQVVAAGRLLKHRILLRDGGALETLATVDRVVLDKTGTLTTPTVDPRALEQLADGTLSVAAALARHSRHPVAQAIAAAAPATPIAPDRVTEHAGHGIEGVIDGRTWRLGRPDWALSAEAFAALSVDRRGAPALSCDGALAAAFDLLDRPRPGADGAVATLIRLGLAPTLLSGDGEAKVAETAARLNLESWTARATPAGKIAAIHALQGDGHRVLMIGDGLNDAPALAAADVSMAPSAASDVSRTAAGIVFLSEDMGAIPTAIAVARKARRLILENFGLAIVYNAIAIPLAIAGYATPLFAAIAMSASSIVVVANALRLALPERRSGVAGSAARDDIRTPLTPALGARV</sequence>
<dbReference type="GO" id="GO:0016887">
    <property type="term" value="F:ATP hydrolysis activity"/>
    <property type="evidence" value="ECO:0007669"/>
    <property type="project" value="InterPro"/>
</dbReference>
<dbReference type="PANTHER" id="PTHR43520:SF5">
    <property type="entry name" value="CATION-TRANSPORTING P-TYPE ATPASE-RELATED"/>
    <property type="match status" value="1"/>
</dbReference>
<evidence type="ECO:0000256" key="1">
    <source>
        <dbReference type="ARBA" id="ARBA00004651"/>
    </source>
</evidence>
<evidence type="ECO:0000313" key="17">
    <source>
        <dbReference type="EMBL" id="SDF95026.1"/>
    </source>
</evidence>
<dbReference type="InterPro" id="IPR008250">
    <property type="entry name" value="ATPase_P-typ_transduc_dom_A_sf"/>
</dbReference>
<reference evidence="17 18" key="1">
    <citation type="submission" date="2016-10" db="EMBL/GenBank/DDBJ databases">
        <authorList>
            <person name="Varghese N."/>
            <person name="Submissions S."/>
        </authorList>
    </citation>
    <scope>NUCLEOTIDE SEQUENCE [LARGE SCALE GENOMIC DNA]</scope>
    <source>
        <strain evidence="17 18">DSM 18839</strain>
    </source>
</reference>
<keyword evidence="13" id="KW-0406">Ion transport</keyword>
<dbReference type="PROSITE" id="PS01229">
    <property type="entry name" value="COF_2"/>
    <property type="match status" value="1"/>
</dbReference>
<dbReference type="SUPFAM" id="SSF81665">
    <property type="entry name" value="Calcium ATPase, transmembrane domain M"/>
    <property type="match status" value="1"/>
</dbReference>
<keyword evidence="4 15" id="KW-1003">Cell membrane</keyword>
<comment type="subcellular location">
    <subcellularLocation>
        <location evidence="1">Cell membrane</location>
        <topology evidence="1">Multi-pass membrane protein</topology>
    </subcellularLocation>
</comment>
<feature type="transmembrane region" description="Helical" evidence="15">
    <location>
        <begin position="365"/>
        <end position="386"/>
    </location>
</feature>
<evidence type="ECO:0000256" key="13">
    <source>
        <dbReference type="ARBA" id="ARBA00023065"/>
    </source>
</evidence>
<dbReference type="AlphaFoldDB" id="A0A8G2BK82"/>
<dbReference type="EMBL" id="FNBW01000008">
    <property type="protein sequence ID" value="SDF95026.1"/>
    <property type="molecule type" value="Genomic_DNA"/>
</dbReference>
<evidence type="ECO:0000256" key="12">
    <source>
        <dbReference type="ARBA" id="ARBA00022989"/>
    </source>
</evidence>
<dbReference type="GO" id="GO:0043682">
    <property type="term" value="F:P-type divalent copper transporter activity"/>
    <property type="evidence" value="ECO:0007669"/>
    <property type="project" value="TreeGrafter"/>
</dbReference>
<dbReference type="Pfam" id="PF00122">
    <property type="entry name" value="E1-E2_ATPase"/>
    <property type="match status" value="1"/>
</dbReference>
<dbReference type="InterPro" id="IPR036163">
    <property type="entry name" value="HMA_dom_sf"/>
</dbReference>
<dbReference type="InterPro" id="IPR027256">
    <property type="entry name" value="P-typ_ATPase_IB"/>
</dbReference>
<dbReference type="NCBIfam" id="TIGR01525">
    <property type="entry name" value="ATPase-IB_hvy"/>
    <property type="match status" value="1"/>
</dbReference>